<organism evidence="1 2">
    <name type="scientific">Trichogramma brassicae</name>
    <dbReference type="NCBI Taxonomy" id="86971"/>
    <lineage>
        <taxon>Eukaryota</taxon>
        <taxon>Metazoa</taxon>
        <taxon>Ecdysozoa</taxon>
        <taxon>Arthropoda</taxon>
        <taxon>Hexapoda</taxon>
        <taxon>Insecta</taxon>
        <taxon>Pterygota</taxon>
        <taxon>Neoptera</taxon>
        <taxon>Endopterygota</taxon>
        <taxon>Hymenoptera</taxon>
        <taxon>Apocrita</taxon>
        <taxon>Proctotrupomorpha</taxon>
        <taxon>Chalcidoidea</taxon>
        <taxon>Trichogrammatidae</taxon>
        <taxon>Trichogramma</taxon>
    </lineage>
</organism>
<evidence type="ECO:0000313" key="1">
    <source>
        <dbReference type="EMBL" id="CAB0036114.1"/>
    </source>
</evidence>
<dbReference type="Proteomes" id="UP000479190">
    <property type="component" value="Unassembled WGS sequence"/>
</dbReference>
<protein>
    <submittedName>
        <fullName evidence="1">Uncharacterized protein</fullName>
    </submittedName>
</protein>
<keyword evidence="2" id="KW-1185">Reference proteome</keyword>
<reference evidence="1 2" key="1">
    <citation type="submission" date="2020-02" db="EMBL/GenBank/DDBJ databases">
        <authorList>
            <person name="Ferguson B K."/>
        </authorList>
    </citation>
    <scope>NUCLEOTIDE SEQUENCE [LARGE SCALE GENOMIC DNA]</scope>
</reference>
<gene>
    <name evidence="1" type="ORF">TBRA_LOCUS7995</name>
</gene>
<evidence type="ECO:0000313" key="2">
    <source>
        <dbReference type="Proteomes" id="UP000479190"/>
    </source>
</evidence>
<sequence length="367" mass="41586">MPKFWSRVRQNDAADDIRRNRQWRVRRCVSAYTYRQAQRCMSARTHKQAQRCMSARTHKRARHCIHTASLRKRCWYVQVYSLPTPKARAGDLSHGAAQLYTVVSRSQYSTRKHQVHSRTACSHQVAQQRLAGQLQNSSIELELTASPAGPGIISGLSVKVLVTKIEVDGSFRIHIIIFGSPRPLTVDNTRMNEFNNTSLTFKVFSNQTNTINEENTIEQNRNFVTIENCMIAFCNEAYEAEKEETHNQPRKMAPMRRIISTEKTDKCGHTQRVAHGSAFGGAELQSTESPLRTRRRPLCEASRVHDTEVISCPVLFPIASWTLVGDEHPLVWRVVYRQSRPGCGEVDTGGVHGEATVTVCENAYGTF</sequence>
<name>A0A6H5IDT3_9HYME</name>
<accession>A0A6H5IDT3</accession>
<dbReference type="AlphaFoldDB" id="A0A6H5IDT3"/>
<dbReference type="EMBL" id="CADCXV010000806">
    <property type="protein sequence ID" value="CAB0036114.1"/>
    <property type="molecule type" value="Genomic_DNA"/>
</dbReference>
<proteinExistence type="predicted"/>